<evidence type="ECO:0000256" key="3">
    <source>
        <dbReference type="ARBA" id="ARBA00022679"/>
    </source>
</evidence>
<evidence type="ECO:0000256" key="2">
    <source>
        <dbReference type="ARBA" id="ARBA00022603"/>
    </source>
</evidence>
<keyword evidence="3 5" id="KW-0808">Transferase</keyword>
<dbReference type="OrthoDB" id="46564at2759"/>
<feature type="binding site" evidence="5">
    <location>
        <position position="169"/>
    </location>
    <ligand>
        <name>S-adenosyl-L-methionine</name>
        <dbReference type="ChEBI" id="CHEBI:59789"/>
    </ligand>
</feature>
<dbReference type="InterPro" id="IPR029063">
    <property type="entry name" value="SAM-dependent_MTases_sf"/>
</dbReference>
<dbReference type="HAMAP" id="MF_03223">
    <property type="entry name" value="Methyltr_EFM7"/>
    <property type="match status" value="1"/>
</dbReference>
<dbReference type="EMBL" id="JAACJP010000021">
    <property type="protein sequence ID" value="KAF5378190.1"/>
    <property type="molecule type" value="Genomic_DNA"/>
</dbReference>
<comment type="function">
    <text evidence="5">S-adenosyl-L-methionine-dependent protein methyltransferase that trimethylates the N-terminal glycine 'Gly-2' of elongation factor 1-alpha, before also catalyzing the mono- and dimethylation of 'Lys-3'.</text>
</comment>
<gene>
    <name evidence="5" type="primary">EFM7</name>
    <name evidence="7" type="ORF">D9615_007502</name>
</gene>
<organism evidence="7 8">
    <name type="scientific">Tricholomella constricta</name>
    <dbReference type="NCBI Taxonomy" id="117010"/>
    <lineage>
        <taxon>Eukaryota</taxon>
        <taxon>Fungi</taxon>
        <taxon>Dikarya</taxon>
        <taxon>Basidiomycota</taxon>
        <taxon>Agaricomycotina</taxon>
        <taxon>Agaricomycetes</taxon>
        <taxon>Agaricomycetidae</taxon>
        <taxon>Agaricales</taxon>
        <taxon>Tricholomatineae</taxon>
        <taxon>Lyophyllaceae</taxon>
        <taxon>Tricholomella</taxon>
    </lineage>
</organism>
<evidence type="ECO:0000256" key="6">
    <source>
        <dbReference type="SAM" id="MobiDB-lite"/>
    </source>
</evidence>
<sequence>MSDDEADISLGSMFTEPPRPPTPEPSIAVYNRERPGRTGIEDWKEIDIRLVGTHPLWGNYLWNAARAFASYLDEHLDIYQDKCVLELGAGGALPSIVAVKNGARKVVITDYPDDDLVKNIELNVETNISILNRERVSIQGYIWGRPIDPLLNALPKTHPEPSFDLIILSDLIFNHSQHDALLTTCEAALAPAPSESQGTSSSPSVLVFYSHHRPHLAHRDMEFFQQARERGWFCEEILTRKFAPMFPNDSGEESIRSTVHGWRLTRS</sequence>
<dbReference type="PROSITE" id="PS51560">
    <property type="entry name" value="SAM_MT_NNT1"/>
    <property type="match status" value="1"/>
</dbReference>
<name>A0A8H5H7R8_9AGAR</name>
<keyword evidence="4 5" id="KW-0949">S-adenosyl-L-methionine</keyword>
<keyword evidence="8" id="KW-1185">Reference proteome</keyword>
<dbReference type="InterPro" id="IPR025784">
    <property type="entry name" value="EFM7"/>
</dbReference>
<comment type="subcellular location">
    <subcellularLocation>
        <location evidence="5">Cytoplasm</location>
    </subcellularLocation>
</comment>
<comment type="caution">
    <text evidence="7">The sequence shown here is derived from an EMBL/GenBank/DDBJ whole genome shotgun (WGS) entry which is preliminary data.</text>
</comment>
<accession>A0A8H5H7R8</accession>
<feature type="binding site" evidence="5">
    <location>
        <position position="143"/>
    </location>
    <ligand>
        <name>S-adenosyl-L-methionine</name>
        <dbReference type="ChEBI" id="CHEBI:59789"/>
    </ligand>
</feature>
<dbReference type="GO" id="GO:0071885">
    <property type="term" value="F:N-terminal protein N-methyltransferase activity"/>
    <property type="evidence" value="ECO:0007669"/>
    <property type="project" value="UniProtKB-UniRule"/>
</dbReference>
<dbReference type="PANTHER" id="PTHR14614">
    <property type="entry name" value="HEPATOCELLULAR CARCINOMA-ASSOCIATED ANTIGEN"/>
    <property type="match status" value="1"/>
</dbReference>
<dbReference type="PANTHER" id="PTHR14614:SF10">
    <property type="entry name" value="PROTEIN N-TERMINAL AND LYSINE N-METHYLTRANSFERASE EFM7"/>
    <property type="match status" value="1"/>
</dbReference>
<dbReference type="GO" id="GO:0005737">
    <property type="term" value="C:cytoplasm"/>
    <property type="evidence" value="ECO:0007669"/>
    <property type="project" value="UniProtKB-SubCell"/>
</dbReference>
<feature type="region of interest" description="Disordered" evidence="6">
    <location>
        <begin position="1"/>
        <end position="24"/>
    </location>
</feature>
<dbReference type="AlphaFoldDB" id="A0A8H5H7R8"/>
<feature type="binding site" evidence="5">
    <location>
        <begin position="88"/>
        <end position="90"/>
    </location>
    <ligand>
        <name>S-adenosyl-L-methionine</name>
        <dbReference type="ChEBI" id="CHEBI:59789"/>
    </ligand>
</feature>
<evidence type="ECO:0000256" key="4">
    <source>
        <dbReference type="ARBA" id="ARBA00022691"/>
    </source>
</evidence>
<evidence type="ECO:0000256" key="5">
    <source>
        <dbReference type="HAMAP-Rule" id="MF_03223"/>
    </source>
</evidence>
<dbReference type="SUPFAM" id="SSF53335">
    <property type="entry name" value="S-adenosyl-L-methionine-dependent methyltransferases"/>
    <property type="match status" value="1"/>
</dbReference>
<proteinExistence type="inferred from homology"/>
<evidence type="ECO:0000256" key="1">
    <source>
        <dbReference type="ARBA" id="ARBA00022490"/>
    </source>
</evidence>
<dbReference type="GO" id="GO:0032259">
    <property type="term" value="P:methylation"/>
    <property type="evidence" value="ECO:0007669"/>
    <property type="project" value="UniProtKB-KW"/>
</dbReference>
<dbReference type="Pfam" id="PF10294">
    <property type="entry name" value="Methyltransf_16"/>
    <property type="match status" value="1"/>
</dbReference>
<comment type="similarity">
    <text evidence="5">Belongs to the class I-like SAM-binding methyltransferase superfamily. EFM7 family.</text>
</comment>
<dbReference type="EC" id="2.1.1.-" evidence="5"/>
<feature type="binding site" evidence="5">
    <location>
        <position position="62"/>
    </location>
    <ligand>
        <name>S-adenosyl-L-methionine</name>
        <dbReference type="ChEBI" id="CHEBI:59789"/>
    </ligand>
</feature>
<evidence type="ECO:0000313" key="8">
    <source>
        <dbReference type="Proteomes" id="UP000565441"/>
    </source>
</evidence>
<keyword evidence="2 5" id="KW-0489">Methyltransferase</keyword>
<protein>
    <recommendedName>
        <fullName evidence="5">Protein N-terminal and lysine N-methyltransferase EFM7</fullName>
        <ecNumber evidence="5">2.1.1.-</ecNumber>
    </recommendedName>
    <alternativeName>
        <fullName evidence="5">Elongation factor methyltransferase 7</fullName>
    </alternativeName>
</protein>
<dbReference type="Proteomes" id="UP000565441">
    <property type="component" value="Unassembled WGS sequence"/>
</dbReference>
<feature type="binding site" evidence="5">
    <location>
        <position position="110"/>
    </location>
    <ligand>
        <name>S-adenosyl-L-methionine</name>
        <dbReference type="ChEBI" id="CHEBI:59789"/>
    </ligand>
</feature>
<dbReference type="GO" id="GO:0016279">
    <property type="term" value="F:protein-lysine N-methyltransferase activity"/>
    <property type="evidence" value="ECO:0007669"/>
    <property type="project" value="UniProtKB-UniRule"/>
</dbReference>
<dbReference type="InterPro" id="IPR019410">
    <property type="entry name" value="Methyltransf_16"/>
</dbReference>
<dbReference type="Gene3D" id="3.40.50.150">
    <property type="entry name" value="Vaccinia Virus protein VP39"/>
    <property type="match status" value="1"/>
</dbReference>
<evidence type="ECO:0000313" key="7">
    <source>
        <dbReference type="EMBL" id="KAF5378190.1"/>
    </source>
</evidence>
<keyword evidence="1 5" id="KW-0963">Cytoplasm</keyword>
<reference evidence="7 8" key="1">
    <citation type="journal article" date="2020" name="ISME J.">
        <title>Uncovering the hidden diversity of litter-decomposition mechanisms in mushroom-forming fungi.</title>
        <authorList>
            <person name="Floudas D."/>
            <person name="Bentzer J."/>
            <person name="Ahren D."/>
            <person name="Johansson T."/>
            <person name="Persson P."/>
            <person name="Tunlid A."/>
        </authorList>
    </citation>
    <scope>NUCLEOTIDE SEQUENCE [LARGE SCALE GENOMIC DNA]</scope>
    <source>
        <strain evidence="7 8">CBS 661.87</strain>
    </source>
</reference>